<accession>A0A1W1ZV05</accession>
<dbReference type="EMBL" id="FWXJ01000006">
    <property type="protein sequence ID" value="SMC52315.1"/>
    <property type="molecule type" value="Genomic_DNA"/>
</dbReference>
<dbReference type="InterPro" id="IPR018392">
    <property type="entry name" value="LysM"/>
</dbReference>
<dbReference type="InterPro" id="IPR000189">
    <property type="entry name" value="Transglyc_AS"/>
</dbReference>
<keyword evidence="3" id="KW-0732">Signal</keyword>
<reference evidence="5 6" key="1">
    <citation type="submission" date="2017-04" db="EMBL/GenBank/DDBJ databases">
        <authorList>
            <person name="Afonso C.L."/>
            <person name="Miller P.J."/>
            <person name="Scott M.A."/>
            <person name="Spackman E."/>
            <person name="Goraichik I."/>
            <person name="Dimitrov K.M."/>
            <person name="Suarez D.L."/>
            <person name="Swayne D.E."/>
        </authorList>
    </citation>
    <scope>NUCLEOTIDE SEQUENCE [LARGE SCALE GENOMIC DNA]</scope>
    <source>
        <strain evidence="5 6">VK13</strain>
    </source>
</reference>
<dbReference type="InterPro" id="IPR008258">
    <property type="entry name" value="Transglycosylase_SLT_dom_1"/>
</dbReference>
<dbReference type="Gene3D" id="1.10.530.10">
    <property type="match status" value="1"/>
</dbReference>
<dbReference type="InterPro" id="IPR036779">
    <property type="entry name" value="LysM_dom_sf"/>
</dbReference>
<dbReference type="Gene3D" id="3.10.350.10">
    <property type="entry name" value="LysM domain"/>
    <property type="match status" value="1"/>
</dbReference>
<dbReference type="CDD" id="cd00118">
    <property type="entry name" value="LysM"/>
    <property type="match status" value="1"/>
</dbReference>
<organism evidence="5 6">
    <name type="scientific">Polynucleobacter kasalickyi</name>
    <dbReference type="NCBI Taxonomy" id="1938817"/>
    <lineage>
        <taxon>Bacteria</taxon>
        <taxon>Pseudomonadati</taxon>
        <taxon>Pseudomonadota</taxon>
        <taxon>Betaproteobacteria</taxon>
        <taxon>Burkholderiales</taxon>
        <taxon>Burkholderiaceae</taxon>
        <taxon>Polynucleobacter</taxon>
    </lineage>
</organism>
<evidence type="ECO:0000256" key="1">
    <source>
        <dbReference type="ARBA" id="ARBA00007734"/>
    </source>
</evidence>
<dbReference type="OrthoDB" id="9815002at2"/>
<feature type="chain" id="PRO_5012845556" evidence="3">
    <location>
        <begin position="25"/>
        <end position="484"/>
    </location>
</feature>
<dbReference type="GO" id="GO:0000270">
    <property type="term" value="P:peptidoglycan metabolic process"/>
    <property type="evidence" value="ECO:0007669"/>
    <property type="project" value="InterPro"/>
</dbReference>
<gene>
    <name evidence="5" type="ORF">SAMN06296008_106156</name>
</gene>
<dbReference type="PROSITE" id="PS51257">
    <property type="entry name" value="PROKAR_LIPOPROTEIN"/>
    <property type="match status" value="1"/>
</dbReference>
<dbReference type="InterPro" id="IPR023346">
    <property type="entry name" value="Lysozyme-like_dom_sf"/>
</dbReference>
<sequence length="484" mass="54293">MRRWLFPIAILGLLSGCASNSVLINGPENQPTVTLAPPVAVVQLSEKAEKTKNTEIIQSKDIWDRLRSGFDIPDPEMDLVDKHIRLLQANPESVNRLLERSSSYLFYIMEEVEARDLPSELALLPFVESAFNPKAVSPAKAAGMWQFMPATGKSFNLKQNMFLDERGDIIKSTRAALEYLQRLHYQFDDWPLALAAYNWGEGSVSRAIQKNQNANLTTNYFSLSMPKETRNYVPKLLAYKKIIEDPEKYGFKLPTVPNHPYFVEVPVVQDIDLDKAIELSDMAKDQFIALNPSFTKPVILKEFNQSILLPYGKAEIFKDNLKNNQKPLASWTAVKVHKTDTVEKIAQQIQVTPADIRLVNNIPNGMKIRSGSSLLIPKKIEHLGDVDADIAQNGLLILEKDFIPVPVKMNCRDKKCIATPSKLPNYSGNSSKGLQKANISESSNGKSASPNKNEKKQSKSLKKSNNQDKSVKNPSTKKELDSKK</sequence>
<dbReference type="RefSeq" id="WP_084283482.1">
    <property type="nucleotide sequence ID" value="NZ_FWXJ01000006.1"/>
</dbReference>
<dbReference type="Proteomes" id="UP000192708">
    <property type="component" value="Unassembled WGS sequence"/>
</dbReference>
<feature type="signal peptide" evidence="3">
    <location>
        <begin position="1"/>
        <end position="24"/>
    </location>
</feature>
<evidence type="ECO:0000256" key="2">
    <source>
        <dbReference type="SAM" id="MobiDB-lite"/>
    </source>
</evidence>
<feature type="compositionally biased region" description="Polar residues" evidence="2">
    <location>
        <begin position="422"/>
        <end position="450"/>
    </location>
</feature>
<dbReference type="Pfam" id="PF01476">
    <property type="entry name" value="LysM"/>
    <property type="match status" value="1"/>
</dbReference>
<protein>
    <submittedName>
        <fullName evidence="5">Membrane-bound lytic murein transglycosylase D</fullName>
    </submittedName>
</protein>
<keyword evidence="6" id="KW-1185">Reference proteome</keyword>
<evidence type="ECO:0000259" key="4">
    <source>
        <dbReference type="PROSITE" id="PS51782"/>
    </source>
</evidence>
<evidence type="ECO:0000313" key="5">
    <source>
        <dbReference type="EMBL" id="SMC52315.1"/>
    </source>
</evidence>
<feature type="domain" description="LysM" evidence="4">
    <location>
        <begin position="332"/>
        <end position="376"/>
    </location>
</feature>
<dbReference type="STRING" id="1938817.SAMN06296008_106156"/>
<dbReference type="Pfam" id="PF01464">
    <property type="entry name" value="SLT"/>
    <property type="match status" value="1"/>
</dbReference>
<name>A0A1W1ZV05_9BURK</name>
<dbReference type="SMART" id="SM00257">
    <property type="entry name" value="LysM"/>
    <property type="match status" value="1"/>
</dbReference>
<dbReference type="GO" id="GO:0016020">
    <property type="term" value="C:membrane"/>
    <property type="evidence" value="ECO:0007669"/>
    <property type="project" value="InterPro"/>
</dbReference>
<dbReference type="GO" id="GO:0008933">
    <property type="term" value="F:peptidoglycan lytic transglycosylase activity"/>
    <property type="evidence" value="ECO:0007669"/>
    <property type="project" value="InterPro"/>
</dbReference>
<comment type="similarity">
    <text evidence="1">Belongs to the transglycosylase Slt family.</text>
</comment>
<dbReference type="PANTHER" id="PTHR37423:SF2">
    <property type="entry name" value="MEMBRANE-BOUND LYTIC MUREIN TRANSGLYCOSYLASE C"/>
    <property type="match status" value="1"/>
</dbReference>
<feature type="compositionally biased region" description="Basic and acidic residues" evidence="2">
    <location>
        <begin position="465"/>
        <end position="484"/>
    </location>
</feature>
<dbReference type="SUPFAM" id="SSF53955">
    <property type="entry name" value="Lysozyme-like"/>
    <property type="match status" value="1"/>
</dbReference>
<dbReference type="PROSITE" id="PS00922">
    <property type="entry name" value="TRANSGLYCOSYLASE"/>
    <property type="match status" value="1"/>
</dbReference>
<dbReference type="CDD" id="cd16894">
    <property type="entry name" value="MltD-like"/>
    <property type="match status" value="1"/>
</dbReference>
<dbReference type="PROSITE" id="PS51782">
    <property type="entry name" value="LYSM"/>
    <property type="match status" value="1"/>
</dbReference>
<proteinExistence type="inferred from homology"/>
<feature type="region of interest" description="Disordered" evidence="2">
    <location>
        <begin position="418"/>
        <end position="484"/>
    </location>
</feature>
<evidence type="ECO:0000256" key="3">
    <source>
        <dbReference type="SAM" id="SignalP"/>
    </source>
</evidence>
<dbReference type="AlphaFoldDB" id="A0A1W1ZV05"/>
<evidence type="ECO:0000313" key="6">
    <source>
        <dbReference type="Proteomes" id="UP000192708"/>
    </source>
</evidence>
<dbReference type="PANTHER" id="PTHR37423">
    <property type="entry name" value="SOLUBLE LYTIC MUREIN TRANSGLYCOSYLASE-RELATED"/>
    <property type="match status" value="1"/>
</dbReference>